<feature type="transmembrane region" description="Helical" evidence="9">
    <location>
        <begin position="133"/>
        <end position="152"/>
    </location>
</feature>
<feature type="transmembrane region" description="Helical" evidence="9">
    <location>
        <begin position="70"/>
        <end position="90"/>
    </location>
</feature>
<dbReference type="InterPro" id="IPR029016">
    <property type="entry name" value="GAF-like_dom_sf"/>
</dbReference>
<evidence type="ECO:0000256" key="4">
    <source>
        <dbReference type="ARBA" id="ARBA00022679"/>
    </source>
</evidence>
<feature type="transmembrane region" description="Helical" evidence="9">
    <location>
        <begin position="183"/>
        <end position="200"/>
    </location>
</feature>
<dbReference type="Pfam" id="PF07730">
    <property type="entry name" value="HisKA_3"/>
    <property type="match status" value="1"/>
</dbReference>
<comment type="caution">
    <text evidence="11">The sequence shown here is derived from an EMBL/GenBank/DDBJ whole genome shotgun (WGS) entry which is preliminary data.</text>
</comment>
<proteinExistence type="predicted"/>
<keyword evidence="3" id="KW-0597">Phosphoprotein</keyword>
<dbReference type="GO" id="GO:0000155">
    <property type="term" value="F:phosphorelay sensor kinase activity"/>
    <property type="evidence" value="ECO:0007669"/>
    <property type="project" value="InterPro"/>
</dbReference>
<name>A0A8J3V4U4_9ACTN</name>
<dbReference type="EMBL" id="BOOR01000056">
    <property type="protein sequence ID" value="GII57819.1"/>
    <property type="molecule type" value="Genomic_DNA"/>
</dbReference>
<keyword evidence="7" id="KW-0067">ATP-binding</keyword>
<dbReference type="RefSeq" id="WP_203947937.1">
    <property type="nucleotide sequence ID" value="NZ_BOOR01000056.1"/>
</dbReference>
<comment type="catalytic activity">
    <reaction evidence="1">
        <text>ATP + protein L-histidine = ADP + protein N-phospho-L-histidine.</text>
        <dbReference type="EC" id="2.7.13.3"/>
    </reaction>
</comment>
<keyword evidence="12" id="KW-1185">Reference proteome</keyword>
<evidence type="ECO:0000256" key="6">
    <source>
        <dbReference type="ARBA" id="ARBA00022777"/>
    </source>
</evidence>
<feature type="transmembrane region" description="Helical" evidence="9">
    <location>
        <begin position="278"/>
        <end position="298"/>
    </location>
</feature>
<dbReference type="Proteomes" id="UP000605992">
    <property type="component" value="Unassembled WGS sequence"/>
</dbReference>
<evidence type="ECO:0000256" key="9">
    <source>
        <dbReference type="SAM" id="Phobius"/>
    </source>
</evidence>
<dbReference type="EC" id="2.7.13.3" evidence="2"/>
<feature type="transmembrane region" description="Helical" evidence="9">
    <location>
        <begin position="247"/>
        <end position="266"/>
    </location>
</feature>
<dbReference type="CDD" id="cd16917">
    <property type="entry name" value="HATPase_UhpB-NarQ-NarX-like"/>
    <property type="match status" value="1"/>
</dbReference>
<dbReference type="Gene3D" id="1.20.5.1930">
    <property type="match status" value="1"/>
</dbReference>
<accession>A0A8J3V4U4</accession>
<dbReference type="InterPro" id="IPR003018">
    <property type="entry name" value="GAF"/>
</dbReference>
<evidence type="ECO:0000313" key="12">
    <source>
        <dbReference type="Proteomes" id="UP000605992"/>
    </source>
</evidence>
<evidence type="ECO:0000259" key="10">
    <source>
        <dbReference type="SMART" id="SM00387"/>
    </source>
</evidence>
<feature type="domain" description="Histidine kinase/HSP90-like ATPase" evidence="10">
    <location>
        <begin position="568"/>
        <end position="656"/>
    </location>
</feature>
<feature type="transmembrane region" description="Helical" evidence="9">
    <location>
        <begin position="212"/>
        <end position="235"/>
    </location>
</feature>
<dbReference type="Pfam" id="PF01590">
    <property type="entry name" value="GAF"/>
    <property type="match status" value="1"/>
</dbReference>
<evidence type="ECO:0000256" key="3">
    <source>
        <dbReference type="ARBA" id="ARBA00022553"/>
    </source>
</evidence>
<dbReference type="SUPFAM" id="SSF55874">
    <property type="entry name" value="ATPase domain of HSP90 chaperone/DNA topoisomerase II/histidine kinase"/>
    <property type="match status" value="1"/>
</dbReference>
<dbReference type="AlphaFoldDB" id="A0A8J3V4U4"/>
<dbReference type="InterPro" id="IPR011712">
    <property type="entry name" value="Sig_transdc_His_kin_sub3_dim/P"/>
</dbReference>
<keyword evidence="6" id="KW-0418">Kinase</keyword>
<keyword evidence="9" id="KW-1133">Transmembrane helix</keyword>
<keyword evidence="4" id="KW-0808">Transferase</keyword>
<protein>
    <recommendedName>
        <fullName evidence="2">histidine kinase</fullName>
        <ecNumber evidence="2">2.7.13.3</ecNumber>
    </recommendedName>
</protein>
<evidence type="ECO:0000256" key="1">
    <source>
        <dbReference type="ARBA" id="ARBA00000085"/>
    </source>
</evidence>
<dbReference type="GO" id="GO:0046983">
    <property type="term" value="F:protein dimerization activity"/>
    <property type="evidence" value="ECO:0007669"/>
    <property type="project" value="InterPro"/>
</dbReference>
<dbReference type="InterPro" id="IPR036890">
    <property type="entry name" value="HATPase_C_sf"/>
</dbReference>
<dbReference type="Gene3D" id="3.30.450.40">
    <property type="match status" value="1"/>
</dbReference>
<feature type="transmembrane region" description="Helical" evidence="9">
    <location>
        <begin position="102"/>
        <end position="121"/>
    </location>
</feature>
<dbReference type="PANTHER" id="PTHR24421:SF10">
    <property type="entry name" value="NITRATE_NITRITE SENSOR PROTEIN NARQ"/>
    <property type="match status" value="1"/>
</dbReference>
<dbReference type="InterPro" id="IPR003594">
    <property type="entry name" value="HATPase_dom"/>
</dbReference>
<dbReference type="GO" id="GO:0005524">
    <property type="term" value="F:ATP binding"/>
    <property type="evidence" value="ECO:0007669"/>
    <property type="project" value="UniProtKB-KW"/>
</dbReference>
<organism evidence="11 12">
    <name type="scientific">Planotetraspora thailandica</name>
    <dbReference type="NCBI Taxonomy" id="487172"/>
    <lineage>
        <taxon>Bacteria</taxon>
        <taxon>Bacillati</taxon>
        <taxon>Actinomycetota</taxon>
        <taxon>Actinomycetes</taxon>
        <taxon>Streptosporangiales</taxon>
        <taxon>Streptosporangiaceae</taxon>
        <taxon>Planotetraspora</taxon>
    </lineage>
</organism>
<dbReference type="InterPro" id="IPR050482">
    <property type="entry name" value="Sensor_HK_TwoCompSys"/>
</dbReference>
<reference evidence="11" key="1">
    <citation type="submission" date="2021-01" db="EMBL/GenBank/DDBJ databases">
        <title>Whole genome shotgun sequence of Planotetraspora thailandica NBRC 104271.</title>
        <authorList>
            <person name="Komaki H."/>
            <person name="Tamura T."/>
        </authorList>
    </citation>
    <scope>NUCLEOTIDE SEQUENCE</scope>
    <source>
        <strain evidence="11">NBRC 104271</strain>
    </source>
</reference>
<keyword evidence="8" id="KW-0902">Two-component regulatory system</keyword>
<evidence type="ECO:0000256" key="8">
    <source>
        <dbReference type="ARBA" id="ARBA00023012"/>
    </source>
</evidence>
<dbReference type="GO" id="GO:0016020">
    <property type="term" value="C:membrane"/>
    <property type="evidence" value="ECO:0007669"/>
    <property type="project" value="InterPro"/>
</dbReference>
<feature type="transmembrane region" description="Helical" evidence="9">
    <location>
        <begin position="304"/>
        <end position="322"/>
    </location>
</feature>
<evidence type="ECO:0000256" key="7">
    <source>
        <dbReference type="ARBA" id="ARBA00022840"/>
    </source>
</evidence>
<dbReference type="SMART" id="SM00387">
    <property type="entry name" value="HATPase_c"/>
    <property type="match status" value="1"/>
</dbReference>
<dbReference type="Pfam" id="PF02518">
    <property type="entry name" value="HATPase_c"/>
    <property type="match status" value="1"/>
</dbReference>
<evidence type="ECO:0000256" key="5">
    <source>
        <dbReference type="ARBA" id="ARBA00022741"/>
    </source>
</evidence>
<dbReference type="Gene3D" id="3.30.565.10">
    <property type="entry name" value="Histidine kinase-like ATPase, C-terminal domain"/>
    <property type="match status" value="1"/>
</dbReference>
<dbReference type="PANTHER" id="PTHR24421">
    <property type="entry name" value="NITRATE/NITRITE SENSOR PROTEIN NARX-RELATED"/>
    <property type="match status" value="1"/>
</dbReference>
<keyword evidence="5" id="KW-0547">Nucleotide-binding</keyword>
<evidence type="ECO:0000256" key="2">
    <source>
        <dbReference type="ARBA" id="ARBA00012438"/>
    </source>
</evidence>
<feature type="transmembrane region" description="Helical" evidence="9">
    <location>
        <begin position="44"/>
        <end position="63"/>
    </location>
</feature>
<gene>
    <name evidence="11" type="ORF">Pth03_62080</name>
</gene>
<sequence length="661" mass="69697">MVRAWRWGPVGRWAGGLFGLTALLAVAGLVPRLAAGEEPAWSSVGSSLLLPLAAAAAGALIIARKPGHVVGPLLAASGLSIALGDAAEAYARVHPSALTGWLGSWVSSAGTGLLLFPLLFVPDGRLPSRRWRPFLIGAGGFFSALTVAAAITPGPLRAAPALPNPFGVSALAGPIGGVRAAEPVVMGVMVVVMAAAVLLRHRRAAPEQRRQLEWLVASALLFITVILVNVVAGALGVTLPGLVSDGLFLMAVIGFPVALGVAILRHRLLDIDAVLGPALAYGAVSVVLTGLYLAVVTYLGGLAVSPASLVAAALVAVVFAPLRDRLQAVVDRFLHGEREPYRLLVELGQRLDALVEPDAVPGTVAQSVAETLRLPGAQVVIEARDGSVLRIACHGRLESDPVSLPLQHHGERVGRLDVSRRAPGEEFTRRELRLLAGLAQQIAVAASVVRLTDELRASRERLVVSREEERRRLRRDLHDGVGPRLAALSMRLESGKAGLADRPDLAAWADELGGYVRGTMDDLRRAVRGLRPPSLDELGLLGALEEMCARHDIVALHLPETLPPLSAAVEVAAYRILDEAVTNVMRHAHARRCDVSVTMDEDLVVEVADDGGGFAGRRAGVGMQSMRERAEELGGRLTVETSSTGTKIMAVLPMGGRRYVS</sequence>
<dbReference type="SUPFAM" id="SSF55781">
    <property type="entry name" value="GAF domain-like"/>
    <property type="match status" value="1"/>
</dbReference>
<evidence type="ECO:0000313" key="11">
    <source>
        <dbReference type="EMBL" id="GII57819.1"/>
    </source>
</evidence>
<keyword evidence="9" id="KW-0812">Transmembrane</keyword>
<keyword evidence="9" id="KW-0472">Membrane</keyword>